<feature type="region of interest" description="Disordered" evidence="1">
    <location>
        <begin position="66"/>
        <end position="87"/>
    </location>
</feature>
<keyword evidence="4" id="KW-1185">Reference proteome</keyword>
<evidence type="ECO:0000259" key="2">
    <source>
        <dbReference type="PROSITE" id="PS51737"/>
    </source>
</evidence>
<dbReference type="EMBL" id="BOPH01000112">
    <property type="protein sequence ID" value="GIJ73179.1"/>
    <property type="molecule type" value="Genomic_DNA"/>
</dbReference>
<feature type="compositionally biased region" description="Basic and acidic residues" evidence="1">
    <location>
        <begin position="121"/>
        <end position="130"/>
    </location>
</feature>
<dbReference type="AlphaFoldDB" id="A0A8J4EFT6"/>
<gene>
    <name evidence="3" type="ORF">Voc01_080960</name>
</gene>
<dbReference type="GO" id="GO:0003677">
    <property type="term" value="F:DNA binding"/>
    <property type="evidence" value="ECO:0007669"/>
    <property type="project" value="InterPro"/>
</dbReference>
<proteinExistence type="predicted"/>
<accession>A0A8J4EFT6</accession>
<evidence type="ECO:0000313" key="4">
    <source>
        <dbReference type="Proteomes" id="UP000635606"/>
    </source>
</evidence>
<feature type="region of interest" description="Disordered" evidence="1">
    <location>
        <begin position="121"/>
        <end position="146"/>
    </location>
</feature>
<dbReference type="InterPro" id="IPR038109">
    <property type="entry name" value="DNA_bind_recomb_sf"/>
</dbReference>
<name>A0A8J4EFT6_9ACTN</name>
<protein>
    <recommendedName>
        <fullName evidence="2">Recombinase domain-containing protein</fullName>
    </recommendedName>
</protein>
<dbReference type="Proteomes" id="UP000635606">
    <property type="component" value="Unassembled WGS sequence"/>
</dbReference>
<dbReference type="GO" id="GO:0000150">
    <property type="term" value="F:DNA strand exchange activity"/>
    <property type="evidence" value="ECO:0007669"/>
    <property type="project" value="InterPro"/>
</dbReference>
<dbReference type="Pfam" id="PF07508">
    <property type="entry name" value="Recombinase"/>
    <property type="match status" value="1"/>
</dbReference>
<feature type="compositionally biased region" description="Basic residues" evidence="1">
    <location>
        <begin position="72"/>
        <end position="83"/>
    </location>
</feature>
<reference evidence="3" key="1">
    <citation type="submission" date="2021-01" db="EMBL/GenBank/DDBJ databases">
        <title>Whole genome shotgun sequence of Virgisporangium ochraceum NBRC 16418.</title>
        <authorList>
            <person name="Komaki H."/>
            <person name="Tamura T."/>
        </authorList>
    </citation>
    <scope>NUCLEOTIDE SEQUENCE</scope>
    <source>
        <strain evidence="3">NBRC 16418</strain>
    </source>
</reference>
<dbReference type="PROSITE" id="PS51737">
    <property type="entry name" value="RECOMBINASE_DNA_BIND"/>
    <property type="match status" value="1"/>
</dbReference>
<feature type="domain" description="Recombinase" evidence="2">
    <location>
        <begin position="59"/>
        <end position="146"/>
    </location>
</feature>
<evidence type="ECO:0000313" key="3">
    <source>
        <dbReference type="EMBL" id="GIJ73179.1"/>
    </source>
</evidence>
<dbReference type="Gene3D" id="3.90.1750.20">
    <property type="entry name" value="Putative Large Serine Recombinase, Chain B, Domain 2"/>
    <property type="match status" value="1"/>
</dbReference>
<sequence length="146" mass="16373">MWLPETYGPVDFDSPRQLAVLDLLGVRSQREVSRARFRTMAAMRVQAEVQGRHLGGRPPYGYRLVDAGPHPNRVHAGRGRRLHRLDPDPVTAPHVRWIFEQRLAGQSVAGTARELNERRVPCPSRADPESLRTTCSSRPGWCASSA</sequence>
<comment type="caution">
    <text evidence="3">The sequence shown here is derived from an EMBL/GenBank/DDBJ whole genome shotgun (WGS) entry which is preliminary data.</text>
</comment>
<organism evidence="3 4">
    <name type="scientific">Virgisporangium ochraceum</name>
    <dbReference type="NCBI Taxonomy" id="65505"/>
    <lineage>
        <taxon>Bacteria</taxon>
        <taxon>Bacillati</taxon>
        <taxon>Actinomycetota</taxon>
        <taxon>Actinomycetes</taxon>
        <taxon>Micromonosporales</taxon>
        <taxon>Micromonosporaceae</taxon>
        <taxon>Virgisporangium</taxon>
    </lineage>
</organism>
<evidence type="ECO:0000256" key="1">
    <source>
        <dbReference type="SAM" id="MobiDB-lite"/>
    </source>
</evidence>
<dbReference type="InterPro" id="IPR011109">
    <property type="entry name" value="DNA_bind_recombinase_dom"/>
</dbReference>